<accession>A0A5M8RRI1</accession>
<evidence type="ECO:0000313" key="1">
    <source>
        <dbReference type="EMBL" id="KAA6449606.1"/>
    </source>
</evidence>
<dbReference type="InterPro" id="IPR016789">
    <property type="entry name" value="UCP021389"/>
</dbReference>
<dbReference type="RefSeq" id="WP_148958853.1">
    <property type="nucleotide sequence ID" value="NZ_JAYLVX010000011.1"/>
</dbReference>
<proteinExistence type="predicted"/>
<reference evidence="1 2" key="1">
    <citation type="submission" date="2018-08" db="EMBL/GenBank/DDBJ databases">
        <title>Bacillus phenotypic plasticity.</title>
        <authorList>
            <person name="Hurtado E."/>
        </authorList>
    </citation>
    <scope>NUCLEOTIDE SEQUENCE [LARGE SCALE GENOMIC DNA]</scope>
    <source>
        <strain evidence="1 2">427</strain>
    </source>
</reference>
<evidence type="ECO:0000313" key="2">
    <source>
        <dbReference type="Proteomes" id="UP000324326"/>
    </source>
</evidence>
<name>A0A5M8RRI1_9BACI</name>
<dbReference type="Pfam" id="PF10049">
    <property type="entry name" value="DUF2283"/>
    <property type="match status" value="1"/>
</dbReference>
<comment type="caution">
    <text evidence="1">The sequence shown here is derived from an EMBL/GenBank/DDBJ whole genome shotgun (WGS) entry which is preliminary data.</text>
</comment>
<dbReference type="PIRSF" id="PIRSF021389">
    <property type="entry name" value="UCP021389"/>
    <property type="match status" value="1"/>
</dbReference>
<organism evidence="1 2">
    <name type="scientific">Bacillus swezeyi</name>
    <dbReference type="NCBI Taxonomy" id="1925020"/>
    <lineage>
        <taxon>Bacteria</taxon>
        <taxon>Bacillati</taxon>
        <taxon>Bacillota</taxon>
        <taxon>Bacilli</taxon>
        <taxon>Bacillales</taxon>
        <taxon>Bacillaceae</taxon>
        <taxon>Bacillus</taxon>
    </lineage>
</organism>
<dbReference type="InterPro" id="IPR019270">
    <property type="entry name" value="DUF2283"/>
</dbReference>
<sequence length="126" mass="14251">MNILITYDDQAEMGYIYMTEKHTDPVTTEDIGETALMADLDRDNRIIGIEFSGDAAPDIARLGTIAGKKQKLEPAFLNGERVYSFRPNRLEAAKTILMNRVGFHFADTGCQHFIGFDVFDRKEKSE</sequence>
<dbReference type="AlphaFoldDB" id="A0A5M8RRI1"/>
<dbReference type="Proteomes" id="UP000324326">
    <property type="component" value="Unassembled WGS sequence"/>
</dbReference>
<gene>
    <name evidence="1" type="ORF">DX927_17235</name>
</gene>
<protein>
    <submittedName>
        <fullName evidence="1">DUF2283 domain-containing protein</fullName>
    </submittedName>
</protein>
<dbReference type="EMBL" id="QSND01000003">
    <property type="protein sequence ID" value="KAA6449606.1"/>
    <property type="molecule type" value="Genomic_DNA"/>
</dbReference>